<evidence type="ECO:0000256" key="6">
    <source>
        <dbReference type="ARBA" id="ARBA00023054"/>
    </source>
</evidence>
<evidence type="ECO:0000313" key="13">
    <source>
        <dbReference type="Proteomes" id="UP000254575"/>
    </source>
</evidence>
<dbReference type="GO" id="GO:0005829">
    <property type="term" value="C:cytosol"/>
    <property type="evidence" value="ECO:0007669"/>
    <property type="project" value="TreeGrafter"/>
</dbReference>
<keyword evidence="7" id="KW-0717">Septation</keyword>
<dbReference type="GO" id="GO:0000921">
    <property type="term" value="P:septin ring assembly"/>
    <property type="evidence" value="ECO:0007669"/>
    <property type="project" value="TreeGrafter"/>
</dbReference>
<dbReference type="SUPFAM" id="SSF102829">
    <property type="entry name" value="Cell division protein ZapA-like"/>
    <property type="match status" value="1"/>
</dbReference>
<evidence type="ECO:0000256" key="8">
    <source>
        <dbReference type="ARBA" id="ARBA00023306"/>
    </source>
</evidence>
<dbReference type="OrthoDB" id="5772359at2"/>
<dbReference type="InterPro" id="IPR036192">
    <property type="entry name" value="Cell_div_ZapA-like_sf"/>
</dbReference>
<comment type="subunit">
    <text evidence="10">Homodimer. Interacts with FtsZ.</text>
</comment>
<keyword evidence="8" id="KW-0131">Cell cycle</keyword>
<keyword evidence="4" id="KW-0963">Cytoplasm</keyword>
<keyword evidence="5" id="KW-0132">Cell division</keyword>
<dbReference type="Proteomes" id="UP000254575">
    <property type="component" value="Unassembled WGS sequence"/>
</dbReference>
<dbReference type="RefSeq" id="WP_115218601.1">
    <property type="nucleotide sequence ID" value="NZ_UHIA01000004.1"/>
</dbReference>
<dbReference type="Pfam" id="PF05164">
    <property type="entry name" value="ZapA"/>
    <property type="match status" value="1"/>
</dbReference>
<proteinExistence type="inferred from homology"/>
<evidence type="ECO:0000256" key="4">
    <source>
        <dbReference type="ARBA" id="ARBA00022490"/>
    </source>
</evidence>
<dbReference type="GO" id="GO:0043093">
    <property type="term" value="P:FtsZ-dependent cytokinesis"/>
    <property type="evidence" value="ECO:0007669"/>
    <property type="project" value="TreeGrafter"/>
</dbReference>
<dbReference type="Gene3D" id="3.30.160.880">
    <property type="entry name" value="Cell division protein ZapA protomer, N-terminal domain"/>
    <property type="match status" value="1"/>
</dbReference>
<dbReference type="GO" id="GO:0032153">
    <property type="term" value="C:cell division site"/>
    <property type="evidence" value="ECO:0007669"/>
    <property type="project" value="TreeGrafter"/>
</dbReference>
<dbReference type="GO" id="GO:0000917">
    <property type="term" value="P:division septum assembly"/>
    <property type="evidence" value="ECO:0007669"/>
    <property type="project" value="UniProtKB-KW"/>
</dbReference>
<name>A0A380MXS8_9GAMM</name>
<evidence type="ECO:0000256" key="5">
    <source>
        <dbReference type="ARBA" id="ARBA00022618"/>
    </source>
</evidence>
<evidence type="ECO:0000313" key="12">
    <source>
        <dbReference type="EMBL" id="SUO97375.1"/>
    </source>
</evidence>
<comment type="subcellular location">
    <subcellularLocation>
        <location evidence="1">Cytoplasm</location>
    </subcellularLocation>
</comment>
<evidence type="ECO:0000256" key="7">
    <source>
        <dbReference type="ARBA" id="ARBA00023210"/>
    </source>
</evidence>
<reference evidence="12 13" key="1">
    <citation type="submission" date="2018-06" db="EMBL/GenBank/DDBJ databases">
        <authorList>
            <consortium name="Pathogen Informatics"/>
            <person name="Doyle S."/>
        </authorList>
    </citation>
    <scope>NUCLEOTIDE SEQUENCE [LARGE SCALE GENOMIC DNA]</scope>
    <source>
        <strain evidence="12 13">NCTC10717</strain>
    </source>
</reference>
<protein>
    <recommendedName>
        <fullName evidence="3">Cell division protein ZapA</fullName>
    </recommendedName>
    <alternativeName>
        <fullName evidence="11">Z ring-associated protein ZapA</fullName>
    </alternativeName>
</protein>
<comment type="similarity">
    <text evidence="2">Belongs to the ZapA family. Type 1 subfamily.</text>
</comment>
<evidence type="ECO:0000256" key="10">
    <source>
        <dbReference type="ARBA" id="ARBA00026068"/>
    </source>
</evidence>
<dbReference type="EMBL" id="UHIA01000004">
    <property type="protein sequence ID" value="SUO97375.1"/>
    <property type="molecule type" value="Genomic_DNA"/>
</dbReference>
<dbReference type="PANTHER" id="PTHR34981:SF1">
    <property type="entry name" value="CELL DIVISION PROTEIN ZAPA"/>
    <property type="match status" value="1"/>
</dbReference>
<evidence type="ECO:0000256" key="2">
    <source>
        <dbReference type="ARBA" id="ARBA00010074"/>
    </source>
</evidence>
<evidence type="ECO:0000256" key="9">
    <source>
        <dbReference type="ARBA" id="ARBA00024910"/>
    </source>
</evidence>
<gene>
    <name evidence="12" type="primary">zapA</name>
    <name evidence="12" type="ORF">NCTC10717_01416</name>
</gene>
<comment type="function">
    <text evidence="9">Activator of cell division through the inhibition of FtsZ GTPase activity, therefore promoting FtsZ assembly into bundles of protofilaments necessary for the formation of the division Z ring. It is recruited early at mid-cell but it is not essential for cell division.</text>
</comment>
<dbReference type="InterPro" id="IPR042233">
    <property type="entry name" value="Cell_div_ZapA_N"/>
</dbReference>
<organism evidence="12 13">
    <name type="scientific">Suttonella indologenes</name>
    <dbReference type="NCBI Taxonomy" id="13276"/>
    <lineage>
        <taxon>Bacteria</taxon>
        <taxon>Pseudomonadati</taxon>
        <taxon>Pseudomonadota</taxon>
        <taxon>Gammaproteobacteria</taxon>
        <taxon>Cardiobacteriales</taxon>
        <taxon>Cardiobacteriaceae</taxon>
        <taxon>Suttonella</taxon>
    </lineage>
</organism>
<sequence>MSKQKIKVNLQVLESEYQLMCEAHERNALIEAADNLNMQLTEMRRNNPRVPIDRLVMMGAIQMAFDLQQERETLTKEVRIVNESAKRLADALDAALAEANTQES</sequence>
<dbReference type="InterPro" id="IPR007838">
    <property type="entry name" value="Cell_div_ZapA-like"/>
</dbReference>
<accession>A0A380MXS8</accession>
<evidence type="ECO:0000256" key="3">
    <source>
        <dbReference type="ARBA" id="ARBA00015195"/>
    </source>
</evidence>
<dbReference type="GO" id="GO:0030428">
    <property type="term" value="C:cell septum"/>
    <property type="evidence" value="ECO:0007669"/>
    <property type="project" value="TreeGrafter"/>
</dbReference>
<evidence type="ECO:0000256" key="11">
    <source>
        <dbReference type="ARBA" id="ARBA00033158"/>
    </source>
</evidence>
<dbReference type="AlphaFoldDB" id="A0A380MXS8"/>
<dbReference type="PANTHER" id="PTHR34981">
    <property type="entry name" value="CELL DIVISION PROTEIN ZAPA"/>
    <property type="match status" value="1"/>
</dbReference>
<keyword evidence="13" id="KW-1185">Reference proteome</keyword>
<evidence type="ECO:0000256" key="1">
    <source>
        <dbReference type="ARBA" id="ARBA00004496"/>
    </source>
</evidence>
<keyword evidence="6" id="KW-0175">Coiled coil</keyword>